<name>A0A5J6WKL4_MORMI</name>
<dbReference type="RefSeq" id="WP_019441860.1">
    <property type="nucleotide sequence ID" value="NZ_ALOE01000022.1"/>
</dbReference>
<reference evidence="2 3" key="1">
    <citation type="submission" date="2019-09" db="EMBL/GenBank/DDBJ databases">
        <title>Hybrid Assembly of the complete Genome of the Deep-Sea Bacterium Moritella marina from long Nanopore and Illumina reads.</title>
        <authorList>
            <person name="Magin S."/>
            <person name="Georgoulis A."/>
            <person name="Papadimitriou K."/>
            <person name="Iliakis G."/>
            <person name="Vorgias C.E."/>
        </authorList>
    </citation>
    <scope>NUCLEOTIDE SEQUENCE [LARGE SCALE GENOMIC DNA]</scope>
    <source>
        <strain evidence="2 3">MP-1</strain>
    </source>
</reference>
<keyword evidence="3" id="KW-1185">Reference proteome</keyword>
<sequence>MKLKTFSLLTTLTTPLAFANDAGQLDQQSAAITLTSETSAAIDSNNNTPSFPESFKPQGEAVLGLQSLESQEIAIQEEHWSGLPFLGKKAREMGYQLPIPLGFNVFYNKQEVGYTAQDAFKLGLKGQIIKPAKLPKLPDKVINIDKNIEIPADLISITGEDESVQLKVDAWILPFWNIYGLLGYTKGNKDIAMDLSSIGISQPLVLPIEYEAYNVGIGQVLAGQVEVIPGMHPFIFTAVTAFTNSWTTTTDSTIQTYIGSFRAGQRYAVPGGQLAVLLGYNYQLINQNITGSYSFDLPDGYLDVDYDVALKSQETSNMSVSMVYDFGPKQEWNMFLEYGFLNWNQVIFSIGRRF</sequence>
<organism evidence="2 3">
    <name type="scientific">Moritella marina ATCC 15381</name>
    <dbReference type="NCBI Taxonomy" id="1202962"/>
    <lineage>
        <taxon>Bacteria</taxon>
        <taxon>Pseudomonadati</taxon>
        <taxon>Pseudomonadota</taxon>
        <taxon>Gammaproteobacteria</taxon>
        <taxon>Alteromonadales</taxon>
        <taxon>Moritellaceae</taxon>
        <taxon>Moritella</taxon>
    </lineage>
</organism>
<evidence type="ECO:0000313" key="2">
    <source>
        <dbReference type="EMBL" id="QFI37974.1"/>
    </source>
</evidence>
<dbReference type="AlphaFoldDB" id="A0A5J6WKL4"/>
<evidence type="ECO:0008006" key="4">
    <source>
        <dbReference type="Google" id="ProtNLM"/>
    </source>
</evidence>
<keyword evidence="1" id="KW-0732">Signal</keyword>
<feature type="signal peptide" evidence="1">
    <location>
        <begin position="1"/>
        <end position="19"/>
    </location>
</feature>
<evidence type="ECO:0000256" key="1">
    <source>
        <dbReference type="SAM" id="SignalP"/>
    </source>
</evidence>
<dbReference type="KEGG" id="mmaa:FR932_08980"/>
<dbReference type="OrthoDB" id="7593840at2"/>
<evidence type="ECO:0000313" key="3">
    <source>
        <dbReference type="Proteomes" id="UP000327424"/>
    </source>
</evidence>
<proteinExistence type="predicted"/>
<gene>
    <name evidence="2" type="ORF">FR932_08980</name>
</gene>
<accession>A0A5J6WKL4</accession>
<protein>
    <recommendedName>
        <fullName evidence="4">Transporter</fullName>
    </recommendedName>
</protein>
<feature type="chain" id="PRO_5023835014" description="Transporter" evidence="1">
    <location>
        <begin position="20"/>
        <end position="354"/>
    </location>
</feature>
<dbReference type="EMBL" id="CP044399">
    <property type="protein sequence ID" value="QFI37974.1"/>
    <property type="molecule type" value="Genomic_DNA"/>
</dbReference>
<dbReference type="Proteomes" id="UP000327424">
    <property type="component" value="Chromosome"/>
</dbReference>